<dbReference type="KEGG" id="ahal:FTX54_011765"/>
<dbReference type="RefSeq" id="WP_338484699.1">
    <property type="nucleotide sequence ID" value="NZ_CP144914.1"/>
</dbReference>
<evidence type="ECO:0008006" key="4">
    <source>
        <dbReference type="Google" id="ProtNLM"/>
    </source>
</evidence>
<sequence>MMSSIKFFCILFASVSFVAGCSQDQSFEAFFHNEMESHEDRDDRPYSLVYHELDIVYEHDALAIFEETNPNGEQIFLAYFEKENGFWNWRHTTGAEWGDPVNWSVASDFPYVYAGGTLDEMISEIHVGDEKAEIIKVEDEKRFWFSVQNQEDLDVKFVMEDGTEEHVEWLDIDSLERENES</sequence>
<dbReference type="PROSITE" id="PS51257">
    <property type="entry name" value="PROKAR_LIPOPROTEIN"/>
    <property type="match status" value="1"/>
</dbReference>
<proteinExistence type="predicted"/>
<dbReference type="EMBL" id="CP144914">
    <property type="protein sequence ID" value="WWD79094.1"/>
    <property type="molecule type" value="Genomic_DNA"/>
</dbReference>
<reference evidence="2 3" key="1">
    <citation type="submission" date="2024-01" db="EMBL/GenBank/DDBJ databases">
        <title>Complete Genome Sequence of Alkalicoccus halolimnae BZ-SZ-XJ29T, a Moderately Halophilic Bacterium Isolated from a Salt Lake.</title>
        <authorList>
            <person name="Zhao B."/>
        </authorList>
    </citation>
    <scope>NUCLEOTIDE SEQUENCE [LARGE SCALE GENOMIC DNA]</scope>
    <source>
        <strain evidence="2 3">BZ-SZ-XJ29</strain>
    </source>
</reference>
<evidence type="ECO:0000313" key="3">
    <source>
        <dbReference type="Proteomes" id="UP000321816"/>
    </source>
</evidence>
<accession>A0AAJ8LUQ4</accession>
<protein>
    <recommendedName>
        <fullName evidence="4">DUF5590 domain-containing protein</fullName>
    </recommendedName>
</protein>
<keyword evidence="3" id="KW-1185">Reference proteome</keyword>
<gene>
    <name evidence="2" type="ORF">FTX54_011765</name>
</gene>
<evidence type="ECO:0000313" key="2">
    <source>
        <dbReference type="EMBL" id="WWD79094.1"/>
    </source>
</evidence>
<name>A0AAJ8LUQ4_9BACI</name>
<feature type="signal peptide" evidence="1">
    <location>
        <begin position="1"/>
        <end position="18"/>
    </location>
</feature>
<feature type="chain" id="PRO_5042619513" description="DUF5590 domain-containing protein" evidence="1">
    <location>
        <begin position="19"/>
        <end position="181"/>
    </location>
</feature>
<dbReference type="AlphaFoldDB" id="A0AAJ8LUQ4"/>
<organism evidence="2 3">
    <name type="scientific">Alkalicoccus halolimnae</name>
    <dbReference type="NCBI Taxonomy" id="1667239"/>
    <lineage>
        <taxon>Bacteria</taxon>
        <taxon>Bacillati</taxon>
        <taxon>Bacillota</taxon>
        <taxon>Bacilli</taxon>
        <taxon>Bacillales</taxon>
        <taxon>Bacillaceae</taxon>
        <taxon>Alkalicoccus</taxon>
    </lineage>
</organism>
<dbReference type="Proteomes" id="UP000321816">
    <property type="component" value="Chromosome"/>
</dbReference>
<evidence type="ECO:0000256" key="1">
    <source>
        <dbReference type="SAM" id="SignalP"/>
    </source>
</evidence>
<keyword evidence="1" id="KW-0732">Signal</keyword>